<evidence type="ECO:0000313" key="2">
    <source>
        <dbReference type="EMBL" id="CUM80533.1"/>
    </source>
</evidence>
<protein>
    <submittedName>
        <fullName evidence="2">Uncharacterized protein</fullName>
    </submittedName>
</protein>
<proteinExistence type="predicted"/>
<gene>
    <name evidence="2" type="ORF">ERS852420_00817</name>
</gene>
<organism evidence="2 3">
    <name type="scientific">Roseburia faecis</name>
    <dbReference type="NCBI Taxonomy" id="301302"/>
    <lineage>
        <taxon>Bacteria</taxon>
        <taxon>Bacillati</taxon>
        <taxon>Bacillota</taxon>
        <taxon>Clostridia</taxon>
        <taxon>Lachnospirales</taxon>
        <taxon>Lachnospiraceae</taxon>
        <taxon>Roseburia</taxon>
    </lineage>
</organism>
<dbReference type="EMBL" id="CYXV01000002">
    <property type="protein sequence ID" value="CUM80533.1"/>
    <property type="molecule type" value="Genomic_DNA"/>
</dbReference>
<dbReference type="RefSeq" id="WP_227249988.1">
    <property type="nucleotide sequence ID" value="NZ_CYXV01000002.1"/>
</dbReference>
<reference evidence="2 3" key="1">
    <citation type="submission" date="2015-09" db="EMBL/GenBank/DDBJ databases">
        <authorList>
            <consortium name="Pathogen Informatics"/>
        </authorList>
    </citation>
    <scope>NUCLEOTIDE SEQUENCE [LARGE SCALE GENOMIC DNA]</scope>
    <source>
        <strain evidence="2 3">2789STDY5608863</strain>
    </source>
</reference>
<feature type="compositionally biased region" description="Polar residues" evidence="1">
    <location>
        <begin position="228"/>
        <end position="237"/>
    </location>
</feature>
<evidence type="ECO:0000256" key="1">
    <source>
        <dbReference type="SAM" id="MobiDB-lite"/>
    </source>
</evidence>
<sequence length="237" mass="27350">MEGLIFQSSEFGTDEIYANMEEYIMQITRDNYSQYAQMVQQMFGKKASSNDPLAQCDYGNFSLRFKPVDINFTKPNWDTIMTKRDKPAMSEEEFDEAIKELARKEFATGKRDDDAYRKLCMQHGETVSPDRKAIYESSMKKTGGKMNAACMFWDSKGNKTLSYNPESRNWKAISTDEEFTRARVFTSIYNDELARLKEEYGEKAKGNVSYSKIKADISAERSKEKNNNEGNTIDLQI</sequence>
<evidence type="ECO:0000313" key="3">
    <source>
        <dbReference type="Proteomes" id="UP000095495"/>
    </source>
</evidence>
<feature type="compositionally biased region" description="Basic and acidic residues" evidence="1">
    <location>
        <begin position="216"/>
        <end position="227"/>
    </location>
</feature>
<accession>A0A173RRB8</accession>
<feature type="region of interest" description="Disordered" evidence="1">
    <location>
        <begin position="216"/>
        <end position="237"/>
    </location>
</feature>
<dbReference type="AlphaFoldDB" id="A0A173RRB8"/>
<name>A0A173RRB8_9FIRM</name>
<dbReference type="Proteomes" id="UP000095495">
    <property type="component" value="Unassembled WGS sequence"/>
</dbReference>